<dbReference type="Proteomes" id="UP000305729">
    <property type="component" value="Chromosome 1"/>
</dbReference>
<evidence type="ECO:0000259" key="2">
    <source>
        <dbReference type="Pfam" id="PF09217"/>
    </source>
</evidence>
<dbReference type="AlphaFoldDB" id="A0A5S3UW23"/>
<feature type="region of interest" description="Disordered" evidence="1">
    <location>
        <begin position="1"/>
        <end position="21"/>
    </location>
</feature>
<reference evidence="3 4" key="1">
    <citation type="submission" date="2019-10" db="EMBL/GenBank/DDBJ databases">
        <title>Pseudoalteromonas rubra S4059.</title>
        <authorList>
            <person name="Paulsen S."/>
            <person name="Wang X."/>
        </authorList>
    </citation>
    <scope>NUCLEOTIDE SEQUENCE [LARGE SCALE GENOMIC DNA]</scope>
    <source>
        <strain evidence="3 4">S4059</strain>
    </source>
</reference>
<dbReference type="Gene3D" id="2.40.330.10">
    <property type="entry name" value="DNA-binding pseudobarrel domain"/>
    <property type="match status" value="1"/>
</dbReference>
<accession>A0A5S3UW23</accession>
<feature type="compositionally biased region" description="Basic and acidic residues" evidence="1">
    <location>
        <begin position="1"/>
        <end position="14"/>
    </location>
</feature>
<protein>
    <submittedName>
        <fullName evidence="3">Restriction endonuclease</fullName>
    </submittedName>
</protein>
<keyword evidence="3" id="KW-0255">Endonuclease</keyword>
<dbReference type="GO" id="GO:0004519">
    <property type="term" value="F:endonuclease activity"/>
    <property type="evidence" value="ECO:0007669"/>
    <property type="project" value="UniProtKB-KW"/>
</dbReference>
<evidence type="ECO:0000256" key="1">
    <source>
        <dbReference type="SAM" id="MobiDB-lite"/>
    </source>
</evidence>
<name>A0A5S3UW23_9GAMM</name>
<feature type="domain" description="Restriction endonuclease type II EcoRII N-terminal" evidence="2">
    <location>
        <begin position="5"/>
        <end position="94"/>
    </location>
</feature>
<dbReference type="EMBL" id="CP045429">
    <property type="protein sequence ID" value="QPB84565.1"/>
    <property type="molecule type" value="Genomic_DNA"/>
</dbReference>
<gene>
    <name evidence="3" type="ORF">CWC22_016865</name>
</gene>
<keyword evidence="3" id="KW-0540">Nuclease</keyword>
<evidence type="ECO:0000313" key="4">
    <source>
        <dbReference type="Proteomes" id="UP000305729"/>
    </source>
</evidence>
<dbReference type="RefSeq" id="WP_138538521.1">
    <property type="nucleotide sequence ID" value="NZ_CP045429.1"/>
</dbReference>
<organism evidence="3 4">
    <name type="scientific">Pseudoalteromonas rubra</name>
    <dbReference type="NCBI Taxonomy" id="43658"/>
    <lineage>
        <taxon>Bacteria</taxon>
        <taxon>Pseudomonadati</taxon>
        <taxon>Pseudomonadota</taxon>
        <taxon>Gammaproteobacteria</taxon>
        <taxon>Alteromonadales</taxon>
        <taxon>Pseudoalteromonadaceae</taxon>
        <taxon>Pseudoalteromonas</taxon>
    </lineage>
</organism>
<proteinExistence type="predicted"/>
<keyword evidence="3" id="KW-0378">Hydrolase</keyword>
<dbReference type="Pfam" id="PF09217">
    <property type="entry name" value="EcoRII-N"/>
    <property type="match status" value="1"/>
</dbReference>
<evidence type="ECO:0000313" key="3">
    <source>
        <dbReference type="EMBL" id="QPB84565.1"/>
    </source>
</evidence>
<dbReference type="InterPro" id="IPR015300">
    <property type="entry name" value="DNA-bd_pseudobarrel_sf"/>
</dbReference>
<dbReference type="InterPro" id="IPR023372">
    <property type="entry name" value="Rest_endonuc_II_EcoRII_N"/>
</dbReference>
<sequence length="146" mass="16768">MNKSYEKALTKNDTGETGGHQAGIVVPRKNAGLLDFFPALELEEFNPDAWIVCEDPDGEQWKMRYIYYNGKTFSPAKSTRNEYRITYMTKFFSKWGAKSGDTVVFTSTDCPTNYKIRIKPSEEPCEDIYSISEPKPVVLKGWRPVY</sequence>
<dbReference type="SUPFAM" id="SSF101936">
    <property type="entry name" value="DNA-binding pseudobarrel domain"/>
    <property type="match status" value="1"/>
</dbReference>